<protein>
    <recommendedName>
        <fullName evidence="4">PE-PPE domain-containing protein</fullName>
    </recommendedName>
</protein>
<dbReference type="InterPro" id="IPR029058">
    <property type="entry name" value="AB_hydrolase_fold"/>
</dbReference>
<dbReference type="Gene3D" id="3.40.50.1820">
    <property type="entry name" value="alpha/beta hydrolase"/>
    <property type="match status" value="1"/>
</dbReference>
<dbReference type="RefSeq" id="WP_378487843.1">
    <property type="nucleotide sequence ID" value="NZ_JBHUFB010000020.1"/>
</dbReference>
<feature type="region of interest" description="Disordered" evidence="1">
    <location>
        <begin position="267"/>
        <end position="372"/>
    </location>
</feature>
<dbReference type="EMBL" id="JBHUFB010000020">
    <property type="protein sequence ID" value="MFD1815415.1"/>
    <property type="molecule type" value="Genomic_DNA"/>
</dbReference>
<feature type="compositionally biased region" description="Pro residues" evidence="1">
    <location>
        <begin position="274"/>
        <end position="284"/>
    </location>
</feature>
<organism evidence="2 3">
    <name type="scientific">Rhodococcus gannanensis</name>
    <dbReference type="NCBI Taxonomy" id="1960308"/>
    <lineage>
        <taxon>Bacteria</taxon>
        <taxon>Bacillati</taxon>
        <taxon>Actinomycetota</taxon>
        <taxon>Actinomycetes</taxon>
        <taxon>Mycobacteriales</taxon>
        <taxon>Nocardiaceae</taxon>
        <taxon>Rhodococcus</taxon>
    </lineage>
</organism>
<reference evidence="3" key="1">
    <citation type="journal article" date="2019" name="Int. J. Syst. Evol. Microbiol.">
        <title>The Global Catalogue of Microorganisms (GCM) 10K type strain sequencing project: providing services to taxonomists for standard genome sequencing and annotation.</title>
        <authorList>
            <consortium name="The Broad Institute Genomics Platform"/>
            <consortium name="The Broad Institute Genome Sequencing Center for Infectious Disease"/>
            <person name="Wu L."/>
            <person name="Ma J."/>
        </authorList>
    </citation>
    <scope>NUCLEOTIDE SEQUENCE [LARGE SCALE GENOMIC DNA]</scope>
    <source>
        <strain evidence="3">DT72</strain>
    </source>
</reference>
<evidence type="ECO:0000256" key="1">
    <source>
        <dbReference type="SAM" id="MobiDB-lite"/>
    </source>
</evidence>
<accession>A0ABW4PDE2</accession>
<keyword evidence="3" id="KW-1185">Reference proteome</keyword>
<name>A0ABW4PDE2_9NOCA</name>
<evidence type="ECO:0000313" key="2">
    <source>
        <dbReference type="EMBL" id="MFD1815415.1"/>
    </source>
</evidence>
<dbReference type="SUPFAM" id="SSF53474">
    <property type="entry name" value="alpha/beta-Hydrolases"/>
    <property type="match status" value="1"/>
</dbReference>
<feature type="compositionally biased region" description="Basic and acidic residues" evidence="1">
    <location>
        <begin position="305"/>
        <end position="321"/>
    </location>
</feature>
<comment type="caution">
    <text evidence="2">The sequence shown here is derived from an EMBL/GenBank/DDBJ whole genome shotgun (WGS) entry which is preliminary data.</text>
</comment>
<gene>
    <name evidence="2" type="ORF">ACFSJG_24615</name>
</gene>
<dbReference type="Proteomes" id="UP001597286">
    <property type="component" value="Unassembled WGS sequence"/>
</dbReference>
<sequence>MEAIADDPAFADKAIVLIGHSQGAEASANAYEQAIEEGLLVGHVSAAVIMADPRGPWGVKAWLDGRPLLRWVGAPLLGVEADGARDPEAVTDGYTMTQIIVVGDPVATMQWRFLRPVSSAIVVYAGWATLHGADNPWSTPSLFRRTAENTAGLDDPLALASDNGNVTYMIYDAYHPVAVLQAQWERDLGMLDTEAEFVARVQELDPRYDRWFEITKPTIDNAAVPVTTPPAPPVVPDGEFPVVVESDTGDVPDEAVVIANAPLPGVAASASTPAPAPAPAPEPAAEPASEFAPARPDPITVSESDSEKARFEEEATTRADDEPAATPDDTTATDDTTTALDSETTPGDGTAGAETSDDETADVEPTAESATE</sequence>
<feature type="compositionally biased region" description="Low complexity" evidence="1">
    <location>
        <begin position="285"/>
        <end position="294"/>
    </location>
</feature>
<evidence type="ECO:0008006" key="4">
    <source>
        <dbReference type="Google" id="ProtNLM"/>
    </source>
</evidence>
<feature type="compositionally biased region" description="Low complexity" evidence="1">
    <location>
        <begin position="324"/>
        <end position="346"/>
    </location>
</feature>
<evidence type="ECO:0000313" key="3">
    <source>
        <dbReference type="Proteomes" id="UP001597286"/>
    </source>
</evidence>
<proteinExistence type="predicted"/>